<proteinExistence type="predicted"/>
<dbReference type="Gene3D" id="3.40.1760.10">
    <property type="entry name" value="YfbM-like super family"/>
    <property type="match status" value="1"/>
</dbReference>
<evidence type="ECO:0000313" key="2">
    <source>
        <dbReference type="Proteomes" id="UP000267249"/>
    </source>
</evidence>
<gene>
    <name evidence="1" type="ORF">DOP62_05940</name>
</gene>
<dbReference type="EMBL" id="CP030139">
    <property type="protein sequence ID" value="AZB72323.1"/>
    <property type="molecule type" value="Genomic_DNA"/>
</dbReference>
<sequence>MSMIGNFLQVSPEQLAALIADPSCIESFIYREDEDEEEDTNLEIDKAWHGIHYLLTGSAWEGAAPLANVVLGGTEIGDDVGYGPARYLTAEEVKVVAAALREITPEQFRLRYSAEQLSQNEIYPDIWNDSDGDSIEYLVAWHEDLRSYYIEAAANNNAMLKYLN</sequence>
<dbReference type="AlphaFoldDB" id="A0AAN1QN56"/>
<dbReference type="RefSeq" id="WP_208676464.1">
    <property type="nucleotide sequence ID" value="NZ_CP030139.2"/>
</dbReference>
<dbReference type="InterPro" id="IPR035944">
    <property type="entry name" value="YfbM-like_sf"/>
</dbReference>
<accession>A0AAN1QN56</accession>
<dbReference type="SUPFAM" id="SSF111069">
    <property type="entry name" value="Hypothetical protein yfbM"/>
    <property type="match status" value="1"/>
</dbReference>
<reference evidence="1 2" key="1">
    <citation type="journal article" date="2018" name="Sci. Rep.">
        <title>Genome Features and Biochemical Characteristics of a Robust, Fast Growing and Naturally Transformable Cyanobacterium Synechococcus elongatus PCC 11801 Isolated from India.</title>
        <authorList>
            <person name="Jaiswal D."/>
            <person name="Sengupta A."/>
            <person name="Sohoni S."/>
            <person name="Sengupta S."/>
            <person name="Phadnavis A.G."/>
            <person name="Pakrasi H.B."/>
            <person name="Wangikar P.P."/>
        </authorList>
    </citation>
    <scope>NUCLEOTIDE SEQUENCE [LARGE SCALE GENOMIC DNA]</scope>
    <source>
        <strain evidence="1 2">PCC 11801</strain>
    </source>
</reference>
<name>A0AAN1QN56_SYNEL</name>
<protein>
    <submittedName>
        <fullName evidence="1">YfbM family protein</fullName>
    </submittedName>
</protein>
<organism evidence="1 2">
    <name type="scientific">Synechococcus elongatus PCC 11801</name>
    <dbReference type="NCBI Taxonomy" id="2219813"/>
    <lineage>
        <taxon>Bacteria</taxon>
        <taxon>Bacillati</taxon>
        <taxon>Cyanobacteriota</taxon>
        <taxon>Cyanophyceae</taxon>
        <taxon>Synechococcales</taxon>
        <taxon>Synechococcaceae</taxon>
        <taxon>Synechococcus</taxon>
    </lineage>
</organism>
<dbReference type="InterPro" id="IPR015068">
    <property type="entry name" value="DUF1877"/>
</dbReference>
<evidence type="ECO:0000313" key="1">
    <source>
        <dbReference type="EMBL" id="AZB72323.1"/>
    </source>
</evidence>
<dbReference type="Proteomes" id="UP000267249">
    <property type="component" value="Chromosome"/>
</dbReference>
<dbReference type="Pfam" id="PF08974">
    <property type="entry name" value="DUF1877"/>
    <property type="match status" value="1"/>
</dbReference>